<reference evidence="2" key="1">
    <citation type="submission" date="2022-08" db="UniProtKB">
        <authorList>
            <consortium name="EnsemblMetazoa"/>
        </authorList>
    </citation>
    <scope>IDENTIFICATION</scope>
    <source>
        <strain evidence="2">Israel</strain>
    </source>
</reference>
<feature type="compositionally biased region" description="Basic and acidic residues" evidence="1">
    <location>
        <begin position="302"/>
        <end position="311"/>
    </location>
</feature>
<dbReference type="EMBL" id="AJVK01016423">
    <property type="status" value="NOT_ANNOTATED_CDS"/>
    <property type="molecule type" value="Genomic_DNA"/>
</dbReference>
<dbReference type="InterPro" id="IPR036034">
    <property type="entry name" value="PDZ_sf"/>
</dbReference>
<dbReference type="AlphaFoldDB" id="A0A1B0DLF6"/>
<accession>A0A1B0DLF6</accession>
<proteinExistence type="predicted"/>
<feature type="region of interest" description="Disordered" evidence="1">
    <location>
        <begin position="873"/>
        <end position="895"/>
    </location>
</feature>
<feature type="compositionally biased region" description="Basic and acidic residues" evidence="1">
    <location>
        <begin position="325"/>
        <end position="338"/>
    </location>
</feature>
<dbReference type="SUPFAM" id="SSF50156">
    <property type="entry name" value="PDZ domain-like"/>
    <property type="match status" value="1"/>
</dbReference>
<protein>
    <submittedName>
        <fullName evidence="2">Uncharacterized protein</fullName>
    </submittedName>
</protein>
<feature type="compositionally biased region" description="Polar residues" evidence="1">
    <location>
        <begin position="878"/>
        <end position="895"/>
    </location>
</feature>
<feature type="compositionally biased region" description="Polar residues" evidence="1">
    <location>
        <begin position="957"/>
        <end position="982"/>
    </location>
</feature>
<evidence type="ECO:0000256" key="1">
    <source>
        <dbReference type="SAM" id="MobiDB-lite"/>
    </source>
</evidence>
<dbReference type="CDD" id="cd00136">
    <property type="entry name" value="PDZ_canonical"/>
    <property type="match status" value="1"/>
</dbReference>
<feature type="region of interest" description="Disordered" evidence="1">
    <location>
        <begin position="923"/>
        <end position="990"/>
    </location>
</feature>
<feature type="region of interest" description="Disordered" evidence="1">
    <location>
        <begin position="165"/>
        <end position="523"/>
    </location>
</feature>
<dbReference type="InterPro" id="IPR001478">
    <property type="entry name" value="PDZ"/>
</dbReference>
<dbReference type="Gene3D" id="2.30.42.10">
    <property type="match status" value="1"/>
</dbReference>
<dbReference type="EnsemblMetazoa" id="PPAI009196-RA">
    <property type="protein sequence ID" value="PPAI009196-PA"/>
    <property type="gene ID" value="PPAI009196"/>
</dbReference>
<organism evidence="2 3">
    <name type="scientific">Phlebotomus papatasi</name>
    <name type="common">Sandfly</name>
    <dbReference type="NCBI Taxonomy" id="29031"/>
    <lineage>
        <taxon>Eukaryota</taxon>
        <taxon>Metazoa</taxon>
        <taxon>Ecdysozoa</taxon>
        <taxon>Arthropoda</taxon>
        <taxon>Hexapoda</taxon>
        <taxon>Insecta</taxon>
        <taxon>Pterygota</taxon>
        <taxon>Neoptera</taxon>
        <taxon>Endopterygota</taxon>
        <taxon>Diptera</taxon>
        <taxon>Nematocera</taxon>
        <taxon>Psychodoidea</taxon>
        <taxon>Psychodidae</taxon>
        <taxon>Phlebotomus</taxon>
        <taxon>Phlebotomus</taxon>
    </lineage>
</organism>
<sequence>MNSSKTSNMPQKLCHTNSDFFTQQVSQIVKTGKSAEYAFDNPAFKTETKGGAGSGGTLETKWLSKENGKTLEDSLATPMSTKNVSLRGSDFTGLGIELSGGLKEGIYVRKIAPQGPAAGIVNIGDRITSMTIDFRHIVQEDAAAILSYASPYNVRLELAEGKTAMVTPSPKSGHTSMIQAIGGTNSQSDTSSIDRNTKKNLFPGDDNVDSQSSPVQVIQRENEKKSSFTKQVKGLIEEKLQNRSEPVKPRDEPDKEAPSSPSDKSKGLKFGIRVLPPNVNEKIFGKSPTKIQADNENNANLEKNDTDDAKNQEVPPVAQKRKDKKVPETIEIAFERSDVVNSSGIKRDAAGIPQEVPDHMMQAAMSAKENRKSVVQDSGKKGKGKAPSPPPNEETPEKTSDPLNFTDNFVKENRPSANSTPKSERKKSPSDTESQIADRAGDSDGEEESSSHIELSANHITVHQLSDEEEGRRTASLGDLSKIEATKSPSGGRSNTATLERAQSLEITEQPGAVVTPKKRKAPAVDVDIFSEKEPRLSLDMGGGMEALRGRLKSANEWGNLEDAIYSIKDHDEDRSSDTESLNRSDEEQKVDNASNSLMKEIMAVADKFDDETRKIIENEVPKKTMDQLLKEKLEEAQAALSDDSDLVPVPGHCCPNGNVRDTPREDNVTYTPINVVDTFGTNVPDDVKVSRYPFGSLERPKSDVLKKLMGQKIMLEERETPVNRTTMTILPDEQLIENEPQPISLTLIGGGIESDKTESSQISPVYSSDNMGVNSISISSMEIPAQVESTPLTRIVPDIDNVVTITTDASQPSSIIMIDDECLDFTLQTPPPERTPSPVPQEDVEEEHKITDENADSTKTFVTEICVQTPEEKNHTQIKLTDNDSQQDNFPRNSEIKFTTSTYESPGKVAEKRLSQIEQLRSNFEKSQQQSEIPVPVRKSSIPTLKLSPSKIPVFNSKTQDQPPQRQTNNKVSVSVTSIKNSARHPSGK</sequence>
<feature type="compositionally biased region" description="Polar residues" evidence="1">
    <location>
        <begin position="169"/>
        <end position="194"/>
    </location>
</feature>
<dbReference type="Proteomes" id="UP000092462">
    <property type="component" value="Unassembled WGS sequence"/>
</dbReference>
<dbReference type="VEuPathDB" id="VectorBase:PPAI009196"/>
<name>A0A1B0DLF6_PHLPP</name>
<feature type="compositionally biased region" description="Polar residues" evidence="1">
    <location>
        <begin position="289"/>
        <end position="301"/>
    </location>
</feature>
<dbReference type="EMBL" id="AJVK01016424">
    <property type="status" value="NOT_ANNOTATED_CDS"/>
    <property type="molecule type" value="Genomic_DNA"/>
</dbReference>
<dbReference type="VEuPathDB" id="VectorBase:PPAPM1_005904"/>
<feature type="compositionally biased region" description="Basic and acidic residues" evidence="1">
    <location>
        <begin position="235"/>
        <end position="257"/>
    </location>
</feature>
<evidence type="ECO:0000313" key="3">
    <source>
        <dbReference type="Proteomes" id="UP000092462"/>
    </source>
</evidence>
<feature type="compositionally biased region" description="Basic and acidic residues" evidence="1">
    <location>
        <begin position="569"/>
        <end position="591"/>
    </location>
</feature>
<dbReference type="SMART" id="SM00228">
    <property type="entry name" value="PDZ"/>
    <property type="match status" value="1"/>
</dbReference>
<dbReference type="PROSITE" id="PS50106">
    <property type="entry name" value="PDZ"/>
    <property type="match status" value="1"/>
</dbReference>
<feature type="compositionally biased region" description="Basic and acidic residues" evidence="1">
    <location>
        <begin position="368"/>
        <end position="380"/>
    </location>
</feature>
<feature type="compositionally biased region" description="Polar residues" evidence="1">
    <location>
        <begin position="923"/>
        <end position="933"/>
    </location>
</feature>
<feature type="region of interest" description="Disordered" evidence="1">
    <location>
        <begin position="569"/>
        <end position="597"/>
    </location>
</feature>
<evidence type="ECO:0000313" key="2">
    <source>
        <dbReference type="EnsemblMetazoa" id="PPAI009196-PA"/>
    </source>
</evidence>
<feature type="compositionally biased region" description="Polar residues" evidence="1">
    <location>
        <begin position="487"/>
        <end position="498"/>
    </location>
</feature>
<keyword evidence="3" id="KW-1185">Reference proteome</keyword>